<proteinExistence type="predicted"/>
<evidence type="ECO:0000313" key="2">
    <source>
        <dbReference type="Proteomes" id="UP000077248"/>
    </source>
</evidence>
<sequence length="205" mass="23756">MSGDLLVDWLHFRRTFSELERTMLRRNNNIATWLFSDVMTKNPSGPKSKFLWSLSDRLDLYSQFECEDPRDKVYGLLGIVNRSSSVPEIDYNKSIQQVYFDTVRILLTEKGEEPHNGLLEISAKLSHDMHLCRKQQRVLSKVFGDIRRRVVSNAQKTGESPVVDAIGFRTSGVWNEWWYEQLGQRVSFRGWLGGRLVCKSIRPSG</sequence>
<dbReference type="VEuPathDB" id="FungiDB:CC77DRAFT_572891"/>
<evidence type="ECO:0008006" key="3">
    <source>
        <dbReference type="Google" id="ProtNLM"/>
    </source>
</evidence>
<evidence type="ECO:0000313" key="1">
    <source>
        <dbReference type="EMBL" id="OAG14358.1"/>
    </source>
</evidence>
<dbReference type="KEGG" id="aalt:CC77DRAFT_572891"/>
<accession>A0A177D4D3</accession>
<name>A0A177D4D3_ALTAL</name>
<dbReference type="AlphaFoldDB" id="A0A177D4D3"/>
<dbReference type="Proteomes" id="UP000077248">
    <property type="component" value="Unassembled WGS sequence"/>
</dbReference>
<dbReference type="EMBL" id="KV441501">
    <property type="protein sequence ID" value="OAG14358.1"/>
    <property type="molecule type" value="Genomic_DNA"/>
</dbReference>
<dbReference type="GeneID" id="29117871"/>
<gene>
    <name evidence="1" type="ORF">CC77DRAFT_572891</name>
</gene>
<keyword evidence="2" id="KW-1185">Reference proteome</keyword>
<reference evidence="1 2" key="1">
    <citation type="submission" date="2016-05" db="EMBL/GenBank/DDBJ databases">
        <title>Comparative analysis of secretome profiles of manganese(II)-oxidizing ascomycete fungi.</title>
        <authorList>
            <consortium name="DOE Joint Genome Institute"/>
            <person name="Zeiner C.A."/>
            <person name="Purvine S.O."/>
            <person name="Zink E.M."/>
            <person name="Wu S."/>
            <person name="Pasa-Tolic L."/>
            <person name="Chaput D.L."/>
            <person name="Haridas S."/>
            <person name="Grigoriev I.V."/>
            <person name="Santelli C.M."/>
            <person name="Hansel C.M."/>
        </authorList>
    </citation>
    <scope>NUCLEOTIDE SEQUENCE [LARGE SCALE GENOMIC DNA]</scope>
    <source>
        <strain evidence="1 2">SRC1lrK2f</strain>
    </source>
</reference>
<protein>
    <recommendedName>
        <fullName evidence="3">Heterokaryon incompatibility domain-containing protein</fullName>
    </recommendedName>
</protein>
<organism evidence="1 2">
    <name type="scientific">Alternaria alternata</name>
    <name type="common">Alternaria rot fungus</name>
    <name type="synonym">Torula alternata</name>
    <dbReference type="NCBI Taxonomy" id="5599"/>
    <lineage>
        <taxon>Eukaryota</taxon>
        <taxon>Fungi</taxon>
        <taxon>Dikarya</taxon>
        <taxon>Ascomycota</taxon>
        <taxon>Pezizomycotina</taxon>
        <taxon>Dothideomycetes</taxon>
        <taxon>Pleosporomycetidae</taxon>
        <taxon>Pleosporales</taxon>
        <taxon>Pleosporineae</taxon>
        <taxon>Pleosporaceae</taxon>
        <taxon>Alternaria</taxon>
        <taxon>Alternaria sect. Alternaria</taxon>
        <taxon>Alternaria alternata complex</taxon>
    </lineage>
</organism>
<dbReference type="RefSeq" id="XP_018379779.1">
    <property type="nucleotide sequence ID" value="XM_018532277.1"/>
</dbReference>